<dbReference type="CDD" id="cd00683">
    <property type="entry name" value="Trans_IPPS_HH"/>
    <property type="match status" value="1"/>
</dbReference>
<dbReference type="SFLD" id="SFLDG01212">
    <property type="entry name" value="Phytoene_synthase_like"/>
    <property type="match status" value="1"/>
</dbReference>
<keyword evidence="1" id="KW-0808">Transferase</keyword>
<dbReference type="InterPro" id="IPR044843">
    <property type="entry name" value="Trans_IPPS_bact-type"/>
</dbReference>
<dbReference type="GO" id="GO:0004311">
    <property type="term" value="F:geranylgeranyl diphosphate synthase activity"/>
    <property type="evidence" value="ECO:0007669"/>
    <property type="project" value="InterPro"/>
</dbReference>
<evidence type="ECO:0000313" key="3">
    <source>
        <dbReference type="Proteomes" id="UP000646365"/>
    </source>
</evidence>
<dbReference type="InterPro" id="IPR019845">
    <property type="entry name" value="Squalene/phytoene_synthase_CS"/>
</dbReference>
<name>A0A8J3E5Q1_9PROT</name>
<dbReference type="InterPro" id="IPR002060">
    <property type="entry name" value="Squ/phyt_synthse"/>
</dbReference>
<dbReference type="SUPFAM" id="SSF48576">
    <property type="entry name" value="Terpenoid synthases"/>
    <property type="match status" value="1"/>
</dbReference>
<evidence type="ECO:0000256" key="1">
    <source>
        <dbReference type="ARBA" id="ARBA00022679"/>
    </source>
</evidence>
<dbReference type="SFLD" id="SFLDG01018">
    <property type="entry name" value="Squalene/Phytoene_Synthase_Lik"/>
    <property type="match status" value="1"/>
</dbReference>
<dbReference type="Pfam" id="PF00494">
    <property type="entry name" value="SQS_PSY"/>
    <property type="match status" value="1"/>
</dbReference>
<accession>A0A8J3E5Q1</accession>
<dbReference type="InterPro" id="IPR017828">
    <property type="entry name" value="SQ_synth_HpnD-like"/>
</dbReference>
<reference evidence="2" key="2">
    <citation type="submission" date="2020-09" db="EMBL/GenBank/DDBJ databases">
        <authorList>
            <person name="Sun Q."/>
            <person name="Zhou Y."/>
        </authorList>
    </citation>
    <scope>NUCLEOTIDE SEQUENCE</scope>
    <source>
        <strain evidence="2">CGMCC 1.15725</strain>
    </source>
</reference>
<dbReference type="AlphaFoldDB" id="A0A8J3E5Q1"/>
<dbReference type="InterPro" id="IPR008949">
    <property type="entry name" value="Isoprenoid_synthase_dom_sf"/>
</dbReference>
<gene>
    <name evidence="2" type="ORF">GCM10011611_49370</name>
</gene>
<dbReference type="Gene3D" id="1.10.600.10">
    <property type="entry name" value="Farnesyl Diphosphate Synthase"/>
    <property type="match status" value="1"/>
</dbReference>
<proteinExistence type="predicted"/>
<organism evidence="2 3">
    <name type="scientific">Aliidongia dinghuensis</name>
    <dbReference type="NCBI Taxonomy" id="1867774"/>
    <lineage>
        <taxon>Bacteria</taxon>
        <taxon>Pseudomonadati</taxon>
        <taxon>Pseudomonadota</taxon>
        <taxon>Alphaproteobacteria</taxon>
        <taxon>Rhodospirillales</taxon>
        <taxon>Dongiaceae</taxon>
        <taxon>Aliidongia</taxon>
    </lineage>
</organism>
<protein>
    <recommendedName>
        <fullName evidence="4">Presqualene diphosphate synthase</fullName>
    </recommendedName>
</protein>
<dbReference type="InterPro" id="IPR033904">
    <property type="entry name" value="Trans_IPPS_HH"/>
</dbReference>
<comment type="caution">
    <text evidence="2">The sequence shown here is derived from an EMBL/GenBank/DDBJ whole genome shotgun (WGS) entry which is preliminary data.</text>
</comment>
<dbReference type="Proteomes" id="UP000646365">
    <property type="component" value="Unassembled WGS sequence"/>
</dbReference>
<dbReference type="GO" id="GO:0016117">
    <property type="term" value="P:carotenoid biosynthetic process"/>
    <property type="evidence" value="ECO:0007669"/>
    <property type="project" value="InterPro"/>
</dbReference>
<evidence type="ECO:0008006" key="4">
    <source>
        <dbReference type="Google" id="ProtNLM"/>
    </source>
</evidence>
<dbReference type="EMBL" id="BMJQ01000014">
    <property type="protein sequence ID" value="GGF37024.1"/>
    <property type="molecule type" value="Genomic_DNA"/>
</dbReference>
<dbReference type="PROSITE" id="PS01045">
    <property type="entry name" value="SQUALEN_PHYTOEN_SYN_2"/>
    <property type="match status" value="1"/>
</dbReference>
<sequence>MSAPLPTNAADEPAADLAEVTRQVGQAKSSFYTAMRFLPEDRRNGMYAIYAFCREVDDIADEPAAQADKQRGLAAWRAEIEAIYAGRPATLMVGRALVGPIRQFGLEKADFHAVIDGMAMDAERDIVAPDAAELDLYCDRVASAVGRLSVRVFGPYEPHADEVAEHLGRALQLTNILRDVDEDAERGRLYLPREGLERHGIATRVPAEVAAHPAIHAVCAELAVEAERRFRLADAAMAQCARKTMRPARMMSGVYGAILTRLLKRGWAYPRTPVKVPKLVKIWIALTRVFF</sequence>
<dbReference type="PANTHER" id="PTHR31480">
    <property type="entry name" value="BIFUNCTIONAL LYCOPENE CYCLASE/PHYTOENE SYNTHASE"/>
    <property type="match status" value="1"/>
</dbReference>
<reference evidence="2" key="1">
    <citation type="journal article" date="2014" name="Int. J. Syst. Evol. Microbiol.">
        <title>Complete genome sequence of Corynebacterium casei LMG S-19264T (=DSM 44701T), isolated from a smear-ripened cheese.</title>
        <authorList>
            <consortium name="US DOE Joint Genome Institute (JGI-PGF)"/>
            <person name="Walter F."/>
            <person name="Albersmeier A."/>
            <person name="Kalinowski J."/>
            <person name="Ruckert C."/>
        </authorList>
    </citation>
    <scope>NUCLEOTIDE SEQUENCE</scope>
    <source>
        <strain evidence="2">CGMCC 1.15725</strain>
    </source>
</reference>
<dbReference type="PROSITE" id="PS01044">
    <property type="entry name" value="SQUALEN_PHYTOEN_SYN_1"/>
    <property type="match status" value="1"/>
</dbReference>
<evidence type="ECO:0000313" key="2">
    <source>
        <dbReference type="EMBL" id="GGF37024.1"/>
    </source>
</evidence>
<dbReference type="SFLD" id="SFLDS00005">
    <property type="entry name" value="Isoprenoid_Synthase_Type_I"/>
    <property type="match status" value="1"/>
</dbReference>
<dbReference type="NCBIfam" id="TIGR03465">
    <property type="entry name" value="HpnD"/>
    <property type="match status" value="1"/>
</dbReference>
<dbReference type="GO" id="GO:0051996">
    <property type="term" value="F:squalene synthase [NAD(P)H] activity"/>
    <property type="evidence" value="ECO:0007669"/>
    <property type="project" value="InterPro"/>
</dbReference>
<keyword evidence="3" id="KW-1185">Reference proteome</keyword>